<evidence type="ECO:0000259" key="1">
    <source>
        <dbReference type="Pfam" id="PF13676"/>
    </source>
</evidence>
<name>A0A7W5C2A6_9GAMM</name>
<dbReference type="Gene3D" id="3.40.50.10140">
    <property type="entry name" value="Toll/interleukin-1 receptor homology (TIR) domain"/>
    <property type="match status" value="1"/>
</dbReference>
<dbReference type="GO" id="GO:0007165">
    <property type="term" value="P:signal transduction"/>
    <property type="evidence" value="ECO:0007669"/>
    <property type="project" value="InterPro"/>
</dbReference>
<sequence>MAIIRKSEILRRYNAAQTTLLEEASERRWAADSLKKAFESFSFSEQYDIFLSHAYSDARIVKQIRSMLMEKGYSVYVDWIEDEQLDRGEVSKNTAMVLRNRMNNCSSLIYLTSNSAENSVWMPWELGYMDARTGRVSVAPIIEDDEEFEGREYLGLYPYLDLTGDGFYIHRGVSSWVTFRGWMQGEKPK</sequence>
<organism evidence="2 3">
    <name type="scientific">Halomonas organivorans</name>
    <dbReference type="NCBI Taxonomy" id="257772"/>
    <lineage>
        <taxon>Bacteria</taxon>
        <taxon>Pseudomonadati</taxon>
        <taxon>Pseudomonadota</taxon>
        <taxon>Gammaproteobacteria</taxon>
        <taxon>Oceanospirillales</taxon>
        <taxon>Halomonadaceae</taxon>
        <taxon>Halomonas</taxon>
    </lineage>
</organism>
<gene>
    <name evidence="2" type="ORF">FHR96_004366</name>
</gene>
<dbReference type="AlphaFoldDB" id="A0A7W5C2A6"/>
<dbReference type="Pfam" id="PF13676">
    <property type="entry name" value="TIR_2"/>
    <property type="match status" value="1"/>
</dbReference>
<protein>
    <recommendedName>
        <fullName evidence="1">TIR domain-containing protein</fullName>
    </recommendedName>
</protein>
<comment type="caution">
    <text evidence="2">The sequence shown here is derived from an EMBL/GenBank/DDBJ whole genome shotgun (WGS) entry which is preliminary data.</text>
</comment>
<dbReference type="RefSeq" id="WP_183389756.1">
    <property type="nucleotide sequence ID" value="NZ_JACHXM010000048.1"/>
</dbReference>
<evidence type="ECO:0000313" key="3">
    <source>
        <dbReference type="Proteomes" id="UP000525987"/>
    </source>
</evidence>
<dbReference type="InterPro" id="IPR000157">
    <property type="entry name" value="TIR_dom"/>
</dbReference>
<dbReference type="InterPro" id="IPR035897">
    <property type="entry name" value="Toll_tir_struct_dom_sf"/>
</dbReference>
<dbReference type="EMBL" id="JACHXM010000048">
    <property type="protein sequence ID" value="MBB3143444.1"/>
    <property type="molecule type" value="Genomic_DNA"/>
</dbReference>
<keyword evidence="3" id="KW-1185">Reference proteome</keyword>
<evidence type="ECO:0000313" key="2">
    <source>
        <dbReference type="EMBL" id="MBB3143444.1"/>
    </source>
</evidence>
<dbReference type="Proteomes" id="UP000525987">
    <property type="component" value="Unassembled WGS sequence"/>
</dbReference>
<feature type="domain" description="TIR" evidence="1">
    <location>
        <begin position="49"/>
        <end position="164"/>
    </location>
</feature>
<reference evidence="2 3" key="1">
    <citation type="submission" date="2020-08" db="EMBL/GenBank/DDBJ databases">
        <title>Genomic Encyclopedia of Type Strains, Phase III (KMG-III): the genomes of soil and plant-associated and newly described type strains.</title>
        <authorList>
            <person name="Whitman W."/>
        </authorList>
    </citation>
    <scope>NUCLEOTIDE SEQUENCE [LARGE SCALE GENOMIC DNA]</scope>
    <source>
        <strain evidence="2 3">CECT 5995</strain>
    </source>
</reference>
<proteinExistence type="predicted"/>
<accession>A0A7W5C2A6</accession>
<dbReference type="SUPFAM" id="SSF52200">
    <property type="entry name" value="Toll/Interleukin receptor TIR domain"/>
    <property type="match status" value="1"/>
</dbReference>